<name>A0ABX8GXQ4_9BACT</name>
<dbReference type="InterPro" id="IPR014914">
    <property type="entry name" value="RES_dom"/>
</dbReference>
<dbReference type="RefSeq" id="WP_158631150.1">
    <property type="nucleotide sequence ID" value="NZ_CP076128.1"/>
</dbReference>
<organism evidence="2 3">
    <name type="scientific">Flammeovirga kamogawensis</name>
    <dbReference type="NCBI Taxonomy" id="373891"/>
    <lineage>
        <taxon>Bacteria</taxon>
        <taxon>Pseudomonadati</taxon>
        <taxon>Bacteroidota</taxon>
        <taxon>Cytophagia</taxon>
        <taxon>Cytophagales</taxon>
        <taxon>Flammeovirgaceae</taxon>
        <taxon>Flammeovirga</taxon>
    </lineage>
</organism>
<evidence type="ECO:0000259" key="1">
    <source>
        <dbReference type="Pfam" id="PF08808"/>
    </source>
</evidence>
<accession>A0ABX8GXQ4</accession>
<sequence>MKKKELVSSTLEGIDSAKIGGRWNNKDVYMCYASQYWSLALLEVAVHLDINNELPTDKVIVEIGIPDELVVQKISKQQLDNFSNTWHSLPP</sequence>
<gene>
    <name evidence="2" type="ORF">KM029_03990</name>
</gene>
<evidence type="ECO:0000313" key="3">
    <source>
        <dbReference type="Proteomes" id="UP000682802"/>
    </source>
</evidence>
<feature type="domain" description="RES" evidence="1">
    <location>
        <begin position="7"/>
        <end position="73"/>
    </location>
</feature>
<reference evidence="2 3" key="1">
    <citation type="submission" date="2021-05" db="EMBL/GenBank/DDBJ databases">
        <title>Comparative genomic studies on the polysaccharide-degrading batcterial strains of the Flammeovirga genus.</title>
        <authorList>
            <person name="Zewei F."/>
            <person name="Zheng Z."/>
            <person name="Yu L."/>
            <person name="Ruyue G."/>
            <person name="Yanhong M."/>
            <person name="Yuanyuan C."/>
            <person name="Jingyan G."/>
            <person name="Wenjun H."/>
        </authorList>
    </citation>
    <scope>NUCLEOTIDE SEQUENCE [LARGE SCALE GENOMIC DNA]</scope>
    <source>
        <strain evidence="2 3">YS10</strain>
    </source>
</reference>
<dbReference type="Pfam" id="PF08808">
    <property type="entry name" value="RES"/>
    <property type="match status" value="1"/>
</dbReference>
<proteinExistence type="predicted"/>
<dbReference type="EMBL" id="CP076128">
    <property type="protein sequence ID" value="QWG08108.1"/>
    <property type="molecule type" value="Genomic_DNA"/>
</dbReference>
<dbReference type="Proteomes" id="UP000682802">
    <property type="component" value="Chromosome 1"/>
</dbReference>
<evidence type="ECO:0000313" key="2">
    <source>
        <dbReference type="EMBL" id="QWG08108.1"/>
    </source>
</evidence>
<keyword evidence="3" id="KW-1185">Reference proteome</keyword>
<protein>
    <submittedName>
        <fullName evidence="2">RES family NAD+ phosphorylase</fullName>
    </submittedName>
</protein>